<dbReference type="PROSITE" id="PS50801">
    <property type="entry name" value="STAS"/>
    <property type="match status" value="1"/>
</dbReference>
<evidence type="ECO:0000259" key="4">
    <source>
        <dbReference type="PROSITE" id="PS50801"/>
    </source>
</evidence>
<dbReference type="Gene3D" id="3.30.750.24">
    <property type="entry name" value="STAS domain"/>
    <property type="match status" value="1"/>
</dbReference>
<feature type="region of interest" description="Disordered" evidence="3">
    <location>
        <begin position="1"/>
        <end position="46"/>
    </location>
</feature>
<evidence type="ECO:0000256" key="2">
    <source>
        <dbReference type="RuleBase" id="RU003749"/>
    </source>
</evidence>
<dbReference type="InterPro" id="IPR058548">
    <property type="entry name" value="MlaB-like_STAS"/>
</dbReference>
<reference evidence="5" key="1">
    <citation type="submission" date="2020-01" db="EMBL/GenBank/DDBJ databases">
        <title>Insect and environment-associated Actinomycetes.</title>
        <authorList>
            <person name="Currrie C."/>
            <person name="Chevrette M."/>
            <person name="Carlson C."/>
            <person name="Stubbendieck R."/>
            <person name="Wendt-Pienkowski E."/>
        </authorList>
    </citation>
    <scope>NUCLEOTIDE SEQUENCE</scope>
    <source>
        <strain evidence="5">SID12501</strain>
    </source>
</reference>
<dbReference type="InterPro" id="IPR002645">
    <property type="entry name" value="STAS_dom"/>
</dbReference>
<evidence type="ECO:0000313" key="5">
    <source>
        <dbReference type="EMBL" id="NEC84365.1"/>
    </source>
</evidence>
<evidence type="ECO:0000256" key="3">
    <source>
        <dbReference type="SAM" id="MobiDB-lite"/>
    </source>
</evidence>
<organism evidence="5">
    <name type="scientific">Streptomyces sp. SID12501</name>
    <dbReference type="NCBI Taxonomy" id="2706042"/>
    <lineage>
        <taxon>Bacteria</taxon>
        <taxon>Bacillati</taxon>
        <taxon>Actinomycetota</taxon>
        <taxon>Actinomycetes</taxon>
        <taxon>Kitasatosporales</taxon>
        <taxon>Streptomycetaceae</taxon>
        <taxon>Streptomyces</taxon>
    </lineage>
</organism>
<dbReference type="CDD" id="cd07043">
    <property type="entry name" value="STAS_anti-anti-sigma_factors"/>
    <property type="match status" value="1"/>
</dbReference>
<dbReference type="GO" id="GO:0043856">
    <property type="term" value="F:anti-sigma factor antagonist activity"/>
    <property type="evidence" value="ECO:0007669"/>
    <property type="project" value="InterPro"/>
</dbReference>
<dbReference type="PANTHER" id="PTHR33495:SF2">
    <property type="entry name" value="ANTI-SIGMA FACTOR ANTAGONIST TM_1081-RELATED"/>
    <property type="match status" value="1"/>
</dbReference>
<dbReference type="SUPFAM" id="SSF52091">
    <property type="entry name" value="SpoIIaa-like"/>
    <property type="match status" value="1"/>
</dbReference>
<dbReference type="Pfam" id="PF13466">
    <property type="entry name" value="STAS_2"/>
    <property type="match status" value="1"/>
</dbReference>
<dbReference type="EMBL" id="JAAGLU010000001">
    <property type="protein sequence ID" value="NEC84365.1"/>
    <property type="molecule type" value="Genomic_DNA"/>
</dbReference>
<feature type="domain" description="STAS" evidence="4">
    <location>
        <begin position="51"/>
        <end position="143"/>
    </location>
</feature>
<dbReference type="NCBIfam" id="TIGR00377">
    <property type="entry name" value="ant_ant_sig"/>
    <property type="match status" value="1"/>
</dbReference>
<dbReference type="PANTHER" id="PTHR33495">
    <property type="entry name" value="ANTI-SIGMA FACTOR ANTAGONIST TM_1081-RELATED-RELATED"/>
    <property type="match status" value="1"/>
</dbReference>
<protein>
    <recommendedName>
        <fullName evidence="2">Anti-sigma factor antagonist</fullName>
    </recommendedName>
</protein>
<dbReference type="InterPro" id="IPR036513">
    <property type="entry name" value="STAS_dom_sf"/>
</dbReference>
<name>A0A6B3BIK5_9ACTN</name>
<accession>A0A6B3BIK5</accession>
<proteinExistence type="inferred from homology"/>
<comment type="similarity">
    <text evidence="1 2">Belongs to the anti-sigma-factor antagonist family.</text>
</comment>
<evidence type="ECO:0000256" key="1">
    <source>
        <dbReference type="ARBA" id="ARBA00009013"/>
    </source>
</evidence>
<comment type="caution">
    <text evidence="5">The sequence shown here is derived from an EMBL/GenBank/DDBJ whole genome shotgun (WGS) entry which is preliminary data.</text>
</comment>
<gene>
    <name evidence="5" type="ORF">G3I71_00460</name>
</gene>
<dbReference type="InterPro" id="IPR003658">
    <property type="entry name" value="Anti-sigma_ant"/>
</dbReference>
<dbReference type="AlphaFoldDB" id="A0A6B3BIK5"/>
<sequence length="143" mass="15602">MRPRRGGAAMTPEADDRTPGPPERTASDSSGALPPTANPYARTYPNGPFTVVEVSGEIDLATAAFLAEHLDAATSRPGPDVLVDLRHVGFFDCSGLRELCRADTRARERGGRLRLVSDTPRLHRLLRAARLLHRFPPLARIPE</sequence>